<feature type="compositionally biased region" description="Low complexity" evidence="1">
    <location>
        <begin position="38"/>
        <end position="47"/>
    </location>
</feature>
<feature type="compositionally biased region" description="Polar residues" evidence="1">
    <location>
        <begin position="1"/>
        <end position="18"/>
    </location>
</feature>
<gene>
    <name evidence="2" type="ORF">L227DRAFT_613845</name>
</gene>
<accession>A0A5C2S7C8</accession>
<dbReference type="Proteomes" id="UP000313359">
    <property type="component" value="Unassembled WGS sequence"/>
</dbReference>
<feature type="region of interest" description="Disordered" evidence="1">
    <location>
        <begin position="1"/>
        <end position="58"/>
    </location>
</feature>
<protein>
    <submittedName>
        <fullName evidence="2">Uncharacterized protein</fullName>
    </submittedName>
</protein>
<dbReference type="AlphaFoldDB" id="A0A5C2S7C8"/>
<name>A0A5C2S7C8_9APHY</name>
<dbReference type="EMBL" id="ML122282">
    <property type="protein sequence ID" value="RPD57236.1"/>
    <property type="molecule type" value="Genomic_DNA"/>
</dbReference>
<evidence type="ECO:0000313" key="3">
    <source>
        <dbReference type="Proteomes" id="UP000313359"/>
    </source>
</evidence>
<evidence type="ECO:0000313" key="2">
    <source>
        <dbReference type="EMBL" id="RPD57236.1"/>
    </source>
</evidence>
<evidence type="ECO:0000256" key="1">
    <source>
        <dbReference type="SAM" id="MobiDB-lite"/>
    </source>
</evidence>
<dbReference type="OrthoDB" id="2755874at2759"/>
<proteinExistence type="predicted"/>
<sequence>MSPSSASNLQSDAASPSATYIKAIDHAVEPEAKESESESSPSPSSSESEGEDEPDITNFVRQGKVFDRVKAIELDEECLNRWGEAVYDLLHGPNTHAQLSPERYRKEIVDRRLSAAYRMTYRTYCTFPNIPRLERNVLLIRRPGTLVWLFVLKDNSSKEAIHAPLDPEDVEAVKKFLGVKEQKVKWRAVKRGQLVVGRWD</sequence>
<feature type="compositionally biased region" description="Basic and acidic residues" evidence="1">
    <location>
        <begin position="23"/>
        <end position="36"/>
    </location>
</feature>
<organism evidence="2 3">
    <name type="scientific">Lentinus tigrinus ALCF2SS1-6</name>
    <dbReference type="NCBI Taxonomy" id="1328759"/>
    <lineage>
        <taxon>Eukaryota</taxon>
        <taxon>Fungi</taxon>
        <taxon>Dikarya</taxon>
        <taxon>Basidiomycota</taxon>
        <taxon>Agaricomycotina</taxon>
        <taxon>Agaricomycetes</taxon>
        <taxon>Polyporales</taxon>
        <taxon>Polyporaceae</taxon>
        <taxon>Lentinus</taxon>
    </lineage>
</organism>
<keyword evidence="3" id="KW-1185">Reference proteome</keyword>
<reference evidence="2" key="1">
    <citation type="journal article" date="2018" name="Genome Biol. Evol.">
        <title>Genomics and development of Lentinus tigrinus, a white-rot wood-decaying mushroom with dimorphic fruiting bodies.</title>
        <authorList>
            <person name="Wu B."/>
            <person name="Xu Z."/>
            <person name="Knudson A."/>
            <person name="Carlson A."/>
            <person name="Chen N."/>
            <person name="Kovaka S."/>
            <person name="LaButti K."/>
            <person name="Lipzen A."/>
            <person name="Pennachio C."/>
            <person name="Riley R."/>
            <person name="Schakwitz W."/>
            <person name="Umezawa K."/>
            <person name="Ohm R.A."/>
            <person name="Grigoriev I.V."/>
            <person name="Nagy L.G."/>
            <person name="Gibbons J."/>
            <person name="Hibbett D."/>
        </authorList>
    </citation>
    <scope>NUCLEOTIDE SEQUENCE [LARGE SCALE GENOMIC DNA]</scope>
    <source>
        <strain evidence="2">ALCF2SS1-6</strain>
    </source>
</reference>